<dbReference type="GO" id="GO:0009451">
    <property type="term" value="P:RNA modification"/>
    <property type="evidence" value="ECO:0007669"/>
    <property type="project" value="InterPro"/>
</dbReference>
<dbReference type="Pfam" id="PF20431">
    <property type="entry name" value="E_motif"/>
    <property type="match status" value="1"/>
</dbReference>
<protein>
    <recommendedName>
        <fullName evidence="5">Pentatricopeptide repeat-containing protein</fullName>
    </recommendedName>
</protein>
<dbReference type="AlphaFoldDB" id="A0AAV7EVS9"/>
<proteinExistence type="predicted"/>
<evidence type="ECO:0008006" key="5">
    <source>
        <dbReference type="Google" id="ProtNLM"/>
    </source>
</evidence>
<feature type="repeat" description="PPR" evidence="2">
    <location>
        <begin position="21"/>
        <end position="55"/>
    </location>
</feature>
<dbReference type="FunFam" id="1.25.40.10:FF:000090">
    <property type="entry name" value="Pentatricopeptide repeat-containing protein, chloroplastic"/>
    <property type="match status" value="1"/>
</dbReference>
<evidence type="ECO:0000313" key="4">
    <source>
        <dbReference type="Proteomes" id="UP000825729"/>
    </source>
</evidence>
<dbReference type="SUPFAM" id="SSF48452">
    <property type="entry name" value="TPR-like"/>
    <property type="match status" value="1"/>
</dbReference>
<feature type="repeat" description="PPR" evidence="2">
    <location>
        <begin position="217"/>
        <end position="251"/>
    </location>
</feature>
<dbReference type="Pfam" id="PF01535">
    <property type="entry name" value="PPR"/>
    <property type="match status" value="8"/>
</dbReference>
<evidence type="ECO:0000256" key="2">
    <source>
        <dbReference type="PROSITE-ProRule" id="PRU00708"/>
    </source>
</evidence>
<organism evidence="3 4">
    <name type="scientific">Aristolochia fimbriata</name>
    <name type="common">White veined hardy Dutchman's pipe vine</name>
    <dbReference type="NCBI Taxonomy" id="158543"/>
    <lineage>
        <taxon>Eukaryota</taxon>
        <taxon>Viridiplantae</taxon>
        <taxon>Streptophyta</taxon>
        <taxon>Embryophyta</taxon>
        <taxon>Tracheophyta</taxon>
        <taxon>Spermatophyta</taxon>
        <taxon>Magnoliopsida</taxon>
        <taxon>Magnoliidae</taxon>
        <taxon>Piperales</taxon>
        <taxon>Aristolochiaceae</taxon>
        <taxon>Aristolochia</taxon>
    </lineage>
</organism>
<feature type="repeat" description="PPR" evidence="2">
    <location>
        <begin position="487"/>
        <end position="522"/>
    </location>
</feature>
<comment type="caution">
    <text evidence="3">The sequence shown here is derived from an EMBL/GenBank/DDBJ whole genome shotgun (WGS) entry which is preliminary data.</text>
</comment>
<dbReference type="PANTHER" id="PTHR47926:SF387">
    <property type="entry name" value="PENTATRICOPEPTIDE REPEAT-CONTAINING PROTEIN"/>
    <property type="match status" value="1"/>
</dbReference>
<keyword evidence="4" id="KW-1185">Reference proteome</keyword>
<feature type="repeat" description="PPR" evidence="2">
    <location>
        <begin position="451"/>
        <end position="485"/>
    </location>
</feature>
<dbReference type="PROSITE" id="PS51375">
    <property type="entry name" value="PPR"/>
    <property type="match status" value="6"/>
</dbReference>
<dbReference type="InterPro" id="IPR046848">
    <property type="entry name" value="E_motif"/>
</dbReference>
<dbReference type="Pfam" id="PF13041">
    <property type="entry name" value="PPR_2"/>
    <property type="match status" value="2"/>
</dbReference>
<dbReference type="Proteomes" id="UP000825729">
    <property type="component" value="Unassembled WGS sequence"/>
</dbReference>
<gene>
    <name evidence="3" type="ORF">H6P81_005737</name>
</gene>
<dbReference type="PANTHER" id="PTHR47926">
    <property type="entry name" value="PENTATRICOPEPTIDE REPEAT-CONTAINING PROTEIN"/>
    <property type="match status" value="1"/>
</dbReference>
<dbReference type="GO" id="GO:0003723">
    <property type="term" value="F:RNA binding"/>
    <property type="evidence" value="ECO:0007669"/>
    <property type="project" value="InterPro"/>
</dbReference>
<dbReference type="Gene3D" id="1.25.40.10">
    <property type="entry name" value="Tetratricopeptide repeat domain"/>
    <property type="match status" value="4"/>
</dbReference>
<dbReference type="InterPro" id="IPR011990">
    <property type="entry name" value="TPR-like_helical_dom_sf"/>
</dbReference>
<dbReference type="NCBIfam" id="TIGR00756">
    <property type="entry name" value="PPR"/>
    <property type="match status" value="4"/>
</dbReference>
<evidence type="ECO:0000256" key="1">
    <source>
        <dbReference type="ARBA" id="ARBA00022737"/>
    </source>
</evidence>
<accession>A0AAV7EVS9</accession>
<feature type="repeat" description="PPR" evidence="2">
    <location>
        <begin position="154"/>
        <end position="188"/>
    </location>
</feature>
<dbReference type="FunFam" id="1.25.40.10:FF:000442">
    <property type="entry name" value="Pentatricopeptide repeat-containing protein At3g49710"/>
    <property type="match status" value="1"/>
</dbReference>
<dbReference type="InterPro" id="IPR002885">
    <property type="entry name" value="PPR_rpt"/>
</dbReference>
<name>A0AAV7EVS9_ARIFI</name>
<sequence length="677" mass="74950">MSLQQRLSQHASFFKRGLSPTIVFSNKLIDAYSKHGLLKDARRLFDVMPERNVFSWNAMVCAHVRNGELTEALRLFESSPVKDTVTYNTVIAGCANGDGGLEGLEIFARMHANGTGVDDFTLTSVLNIAAKLCALKCGRQVHGYLLKTANGSADCFSVSSLIDMYSKCGAFEDAIRVFDEAGEQDSVSKNAMVAACCRAGNLKLGLELFWRHREMNDTVSWNTIIAGCVQNGYAEMGLDLFIRMGENGVEKNEHTIASVSSACSSLKHLFHGKEAHAFVLKNGLIKNPFIRSGIVDLYCKCDNLEYAASVYEDEGTENVFATTSMIMGHAGKGNTVEARRLFDQLWEKNSVVWTALFSVYAKVSHFQEVFELFREFINKETGNPDVVILIIVLGACAAQARLDLGKQVHGFITRHGVEIEEKVGSALIDMYAKCGHVQYSEDVFLRISGRDRVTYNAMMSGFAHNGRESMAILLFEEMVGSGVMKPDEITFIALLSACRHAGLVEVGEKYFVSMMDDYGIPPGIDHYSCMVDLLGRANRLERAIKLIEGMPIEADGTIWGTFLNACRMNGNAEMAKEAEEKLLSIESNNGARYVQLANVYAAGGKWIEMGRIRREMRGREVKKAAGCSWVYVGNNASIFISGYVSNSQAEAIHEMLAFLTAEIADWDTNDWTTGRYW</sequence>
<feature type="repeat" description="PPR" evidence="2">
    <location>
        <begin position="83"/>
        <end position="117"/>
    </location>
</feature>
<keyword evidence="1" id="KW-0677">Repeat</keyword>
<reference evidence="3 4" key="1">
    <citation type="submission" date="2021-07" db="EMBL/GenBank/DDBJ databases">
        <title>The Aristolochia fimbriata genome: insights into angiosperm evolution, floral development and chemical biosynthesis.</title>
        <authorList>
            <person name="Jiao Y."/>
        </authorList>
    </citation>
    <scope>NUCLEOTIDE SEQUENCE [LARGE SCALE GENOMIC DNA]</scope>
    <source>
        <strain evidence="3">IBCAS-2021</strain>
        <tissue evidence="3">Leaf</tissue>
    </source>
</reference>
<evidence type="ECO:0000313" key="3">
    <source>
        <dbReference type="EMBL" id="KAG9452833.1"/>
    </source>
</evidence>
<dbReference type="EMBL" id="JAINDJ010000003">
    <property type="protein sequence ID" value="KAG9452833.1"/>
    <property type="molecule type" value="Genomic_DNA"/>
</dbReference>
<dbReference type="InterPro" id="IPR046960">
    <property type="entry name" value="PPR_At4g14850-like_plant"/>
</dbReference>